<dbReference type="FunFam" id="1.20.80.10:FF:000017">
    <property type="entry name" value="Golgi resident protein GCP60"/>
    <property type="match status" value="1"/>
</dbReference>
<keyword evidence="20" id="KW-1185">Reference proteome</keyword>
<dbReference type="PROSITE" id="PS50866">
    <property type="entry name" value="GOLD"/>
    <property type="match status" value="1"/>
</dbReference>
<evidence type="ECO:0000313" key="21">
    <source>
        <dbReference type="RefSeq" id="XP_013401902.1"/>
    </source>
</evidence>
<keyword evidence="3" id="KW-0444">Lipid biosynthesis</keyword>
<evidence type="ECO:0000256" key="3">
    <source>
        <dbReference type="ARBA" id="ARBA00022516"/>
    </source>
</evidence>
<protein>
    <recommendedName>
        <fullName evidence="13">Golgi resident protein GCP60</fullName>
    </recommendedName>
    <alternativeName>
        <fullName evidence="15">Acyl-CoA-binding domain-containing protein 3</fullName>
    </alternativeName>
    <alternativeName>
        <fullName evidence="16">Golgi complex-associated protein 1</fullName>
    </alternativeName>
    <alternativeName>
        <fullName evidence="14">Golgi phosphoprotein 1</fullName>
    </alternativeName>
</protein>
<evidence type="ECO:0000256" key="4">
    <source>
        <dbReference type="ARBA" id="ARBA00022553"/>
    </source>
</evidence>
<dbReference type="GO" id="GO:0006694">
    <property type="term" value="P:steroid biosynthetic process"/>
    <property type="evidence" value="ECO:0007669"/>
    <property type="project" value="UniProtKB-KW"/>
</dbReference>
<keyword evidence="11" id="KW-0472">Membrane</keyword>
<dbReference type="Gene3D" id="1.20.80.10">
    <property type="match status" value="1"/>
</dbReference>
<dbReference type="InterPro" id="IPR036598">
    <property type="entry name" value="GOLD_dom_sf"/>
</dbReference>
<evidence type="ECO:0000256" key="11">
    <source>
        <dbReference type="ARBA" id="ARBA00023136"/>
    </source>
</evidence>
<dbReference type="InterPro" id="IPR052269">
    <property type="entry name" value="Golgi-PI4KB_interaction"/>
</dbReference>
<evidence type="ECO:0000256" key="13">
    <source>
        <dbReference type="ARBA" id="ARBA00067322"/>
    </source>
</evidence>
<feature type="region of interest" description="Disordered" evidence="17">
    <location>
        <begin position="135"/>
        <end position="167"/>
    </location>
</feature>
<dbReference type="Gene3D" id="2.60.120.680">
    <property type="entry name" value="GOLD domain"/>
    <property type="match status" value="1"/>
</dbReference>
<dbReference type="GO" id="GO:0000139">
    <property type="term" value="C:Golgi membrane"/>
    <property type="evidence" value="ECO:0007669"/>
    <property type="project" value="UniProtKB-SubCell"/>
</dbReference>
<evidence type="ECO:0000313" key="20">
    <source>
        <dbReference type="Proteomes" id="UP000085678"/>
    </source>
</evidence>
<organism evidence="20 21">
    <name type="scientific">Lingula anatina</name>
    <name type="common">Brachiopod</name>
    <name type="synonym">Lingula unguis</name>
    <dbReference type="NCBI Taxonomy" id="7574"/>
    <lineage>
        <taxon>Eukaryota</taxon>
        <taxon>Metazoa</taxon>
        <taxon>Spiralia</taxon>
        <taxon>Lophotrochozoa</taxon>
        <taxon>Brachiopoda</taxon>
        <taxon>Linguliformea</taxon>
        <taxon>Lingulata</taxon>
        <taxon>Lingulida</taxon>
        <taxon>Linguloidea</taxon>
        <taxon>Lingulidae</taxon>
        <taxon>Lingula</taxon>
    </lineage>
</organism>
<comment type="subcellular location">
    <subcellularLocation>
        <location evidence="2">Golgi apparatus membrane</location>
        <topology evidence="2">Peripheral membrane protein</topology>
        <orientation evidence="2">Cytoplasmic side</orientation>
    </subcellularLocation>
    <subcellularLocation>
        <location evidence="1">Mitochondrion</location>
    </subcellularLocation>
</comment>
<dbReference type="InterPro" id="IPR035984">
    <property type="entry name" value="Acyl-CoA-binding_sf"/>
</dbReference>
<accession>A0A1S3IUL9</accession>
<dbReference type="STRING" id="7574.A0A1S3IUL9"/>
<evidence type="ECO:0000256" key="6">
    <source>
        <dbReference type="ARBA" id="ARBA00022990"/>
    </source>
</evidence>
<keyword evidence="8" id="KW-0175">Coiled coil</keyword>
<evidence type="ECO:0000256" key="1">
    <source>
        <dbReference type="ARBA" id="ARBA00004173"/>
    </source>
</evidence>
<keyword evidence="9" id="KW-0443">Lipid metabolism</keyword>
<dbReference type="InterPro" id="IPR009038">
    <property type="entry name" value="GOLD_dom"/>
</dbReference>
<dbReference type="InParanoid" id="A0A1S3IUL9"/>
<evidence type="ECO:0000259" key="19">
    <source>
        <dbReference type="PROSITE" id="PS51228"/>
    </source>
</evidence>
<evidence type="ECO:0000259" key="18">
    <source>
        <dbReference type="PROSITE" id="PS50866"/>
    </source>
</evidence>
<keyword evidence="6" id="KW-0007">Acetylation</keyword>
<dbReference type="GeneID" id="106167617"/>
<dbReference type="RefSeq" id="XP_013401902.1">
    <property type="nucleotide sequence ID" value="XM_013546448.1"/>
</dbReference>
<comment type="function">
    <text evidence="12">Involved in the maintenance of Golgi structure by interacting with giantin, affecting protein transport between the endoplasmic reticulum and Golgi. Involved in hormone-induced steroid biosynthesis in testicular Leydig cells. Recruits PI4KB to the Golgi apparatus membrane; enhances the enzyme activity of PI4KB activity via its membrane recruitment thereby increasing the local concentration of the substrate in the vicinity of the kinase.</text>
</comment>
<evidence type="ECO:0000256" key="8">
    <source>
        <dbReference type="ARBA" id="ARBA00023054"/>
    </source>
</evidence>
<dbReference type="PANTHER" id="PTHR22973:SF12">
    <property type="entry name" value="LD35087P"/>
    <property type="match status" value="1"/>
</dbReference>
<keyword evidence="7" id="KW-0333">Golgi apparatus</keyword>
<feature type="region of interest" description="Disordered" evidence="17">
    <location>
        <begin position="379"/>
        <end position="414"/>
    </location>
</feature>
<reference evidence="21" key="1">
    <citation type="submission" date="2025-08" db="UniProtKB">
        <authorList>
            <consortium name="RefSeq"/>
        </authorList>
    </citation>
    <scope>IDENTIFICATION</scope>
    <source>
        <tissue evidence="21">Gonads</tissue>
    </source>
</reference>
<feature type="compositionally biased region" description="Acidic residues" evidence="17">
    <location>
        <begin position="385"/>
        <end position="395"/>
    </location>
</feature>
<dbReference type="PANTHER" id="PTHR22973">
    <property type="entry name" value="LD35087P"/>
    <property type="match status" value="1"/>
</dbReference>
<evidence type="ECO:0000256" key="14">
    <source>
        <dbReference type="ARBA" id="ARBA00076235"/>
    </source>
</evidence>
<evidence type="ECO:0000256" key="10">
    <source>
        <dbReference type="ARBA" id="ARBA00023128"/>
    </source>
</evidence>
<gene>
    <name evidence="21" type="primary">LOC106167617</name>
</gene>
<dbReference type="AlphaFoldDB" id="A0A1S3IUL9"/>
<dbReference type="KEGG" id="lak:106167617"/>
<evidence type="ECO:0000256" key="17">
    <source>
        <dbReference type="SAM" id="MobiDB-lite"/>
    </source>
</evidence>
<dbReference type="Pfam" id="PF13897">
    <property type="entry name" value="GOLD_2"/>
    <property type="match status" value="1"/>
</dbReference>
<dbReference type="Pfam" id="PF00887">
    <property type="entry name" value="ACBP"/>
    <property type="match status" value="1"/>
</dbReference>
<dbReference type="FunFam" id="2.60.120.680:FF:000002">
    <property type="entry name" value="Putative Golgi resident protein GCP60"/>
    <property type="match status" value="1"/>
</dbReference>
<dbReference type="Proteomes" id="UP000085678">
    <property type="component" value="Unplaced"/>
</dbReference>
<evidence type="ECO:0000256" key="9">
    <source>
        <dbReference type="ARBA" id="ARBA00023098"/>
    </source>
</evidence>
<keyword evidence="10" id="KW-0496">Mitochondrion</keyword>
<feature type="compositionally biased region" description="Basic and acidic residues" evidence="17">
    <location>
        <begin position="396"/>
        <end position="411"/>
    </location>
</feature>
<keyword evidence="5" id="KW-0752">Steroid biosynthesis</keyword>
<dbReference type="OrthoDB" id="5839451at2759"/>
<sequence>MASTGLESALNDSVKISDTNGDANIDEEYIKTWGFPLEKLYRLCVRFYKEKEGTKAIHLTYQDKLKLVAYTKQASFGKYRTDLSPDPGFLDVVGNDRRQAWQALGDLPKESAMTEFVLLLDSVCPPLRPYIKAHKAEEEEKERKRQEENERLQKEEEEKNRLKQEEEVARQRQEVEKQRQYQQEMQIRAALNQQTAIQFRQYAEQQYPGNKELQDQLIAQLQEQHFQQYMQQVYQQQLLHQQQQQQQLQAMSNNTLKEGQSDATAAPTKVDGVPNAVGNHVGNGTKGDAEDEEDGTKKDNLPPIAAPSMWTRKDVKEFKDSISKDTESVIKVGSGETVTVRVPTHEEGTCLFWEFATDYYDIGFGVYFEWTVPPNSNVSVHVSDSSEDEEEEEETGEPKGDDVEKGKKEENWPPTDEIIPVYRRDSHEEVYCGSHMYPGRGVYLLKFDNSYSLWRSKTLYYRVYYTR</sequence>
<evidence type="ECO:0000256" key="7">
    <source>
        <dbReference type="ARBA" id="ARBA00023034"/>
    </source>
</evidence>
<proteinExistence type="predicted"/>
<feature type="domain" description="ACB" evidence="19">
    <location>
        <begin position="37"/>
        <end position="129"/>
    </location>
</feature>
<dbReference type="SUPFAM" id="SSF101576">
    <property type="entry name" value="Supernatant protein factor (SPF), C-terminal domain"/>
    <property type="match status" value="1"/>
</dbReference>
<evidence type="ECO:0000256" key="2">
    <source>
        <dbReference type="ARBA" id="ARBA00004255"/>
    </source>
</evidence>
<dbReference type="InterPro" id="IPR000582">
    <property type="entry name" value="Acyl-CoA-binding_protein"/>
</dbReference>
<feature type="region of interest" description="Disordered" evidence="17">
    <location>
        <begin position="255"/>
        <end position="306"/>
    </location>
</feature>
<evidence type="ECO:0000256" key="5">
    <source>
        <dbReference type="ARBA" id="ARBA00022955"/>
    </source>
</evidence>
<evidence type="ECO:0000256" key="16">
    <source>
        <dbReference type="ARBA" id="ARBA00080905"/>
    </source>
</evidence>
<dbReference type="GO" id="GO:0005739">
    <property type="term" value="C:mitochondrion"/>
    <property type="evidence" value="ECO:0007669"/>
    <property type="project" value="UniProtKB-SubCell"/>
</dbReference>
<dbReference type="SUPFAM" id="SSF47027">
    <property type="entry name" value="Acyl-CoA binding protein"/>
    <property type="match status" value="1"/>
</dbReference>
<dbReference type="InterPro" id="IPR014352">
    <property type="entry name" value="FERM/acyl-CoA-bd_prot_sf"/>
</dbReference>
<dbReference type="FunCoup" id="A0A1S3IUL9">
    <property type="interactions" value="2284"/>
</dbReference>
<feature type="domain" description="GOLD" evidence="18">
    <location>
        <begin position="319"/>
        <end position="465"/>
    </location>
</feature>
<dbReference type="GO" id="GO:0000062">
    <property type="term" value="F:fatty-acyl-CoA binding"/>
    <property type="evidence" value="ECO:0007669"/>
    <property type="project" value="InterPro"/>
</dbReference>
<dbReference type="PROSITE" id="PS51228">
    <property type="entry name" value="ACB_2"/>
    <property type="match status" value="1"/>
</dbReference>
<name>A0A1S3IUL9_LINAN</name>
<evidence type="ECO:0000256" key="12">
    <source>
        <dbReference type="ARBA" id="ARBA00057952"/>
    </source>
</evidence>
<evidence type="ECO:0000256" key="15">
    <source>
        <dbReference type="ARBA" id="ARBA00078007"/>
    </source>
</evidence>
<keyword evidence="4" id="KW-0597">Phosphoprotein</keyword>